<dbReference type="PANTHER" id="PTHR22939">
    <property type="entry name" value="SERINE PROTEASE FAMILY S1C HTRA-RELATED"/>
    <property type="match status" value="1"/>
</dbReference>
<keyword evidence="5" id="KW-1133">Transmembrane helix</keyword>
<dbReference type="InterPro" id="IPR009003">
    <property type="entry name" value="Peptidase_S1_PA"/>
</dbReference>
<protein>
    <submittedName>
        <fullName evidence="7">Trypsin-like peptidase domain-containing protein</fullName>
    </submittedName>
</protein>
<dbReference type="GO" id="GO:0004252">
    <property type="term" value="F:serine-type endopeptidase activity"/>
    <property type="evidence" value="ECO:0007669"/>
    <property type="project" value="InterPro"/>
</dbReference>
<feature type="compositionally biased region" description="Low complexity" evidence="4">
    <location>
        <begin position="12"/>
        <end position="31"/>
    </location>
</feature>
<name>A0A895YI35_9ACTN</name>
<evidence type="ECO:0000259" key="6">
    <source>
        <dbReference type="PROSITE" id="PS50106"/>
    </source>
</evidence>
<keyword evidence="5" id="KW-0812">Transmembrane</keyword>
<feature type="compositionally biased region" description="Basic and acidic residues" evidence="4">
    <location>
        <begin position="1"/>
        <end position="11"/>
    </location>
</feature>
<dbReference type="SUPFAM" id="SSF50494">
    <property type="entry name" value="Trypsin-like serine proteases"/>
    <property type="match status" value="1"/>
</dbReference>
<feature type="domain" description="PDZ" evidence="6">
    <location>
        <begin position="308"/>
        <end position="363"/>
    </location>
</feature>
<feature type="transmembrane region" description="Helical" evidence="5">
    <location>
        <begin position="65"/>
        <end position="87"/>
    </location>
</feature>
<dbReference type="Gene3D" id="2.30.42.10">
    <property type="match status" value="1"/>
</dbReference>
<comment type="similarity">
    <text evidence="1">Belongs to the peptidase S1C family.</text>
</comment>
<evidence type="ECO:0000256" key="2">
    <source>
        <dbReference type="ARBA" id="ARBA00022670"/>
    </source>
</evidence>
<organism evidence="7 8">
    <name type="scientific">Natronosporangium hydrolyticum</name>
    <dbReference type="NCBI Taxonomy" id="2811111"/>
    <lineage>
        <taxon>Bacteria</taxon>
        <taxon>Bacillati</taxon>
        <taxon>Actinomycetota</taxon>
        <taxon>Actinomycetes</taxon>
        <taxon>Micromonosporales</taxon>
        <taxon>Micromonosporaceae</taxon>
        <taxon>Natronosporangium</taxon>
    </lineage>
</organism>
<keyword evidence="5" id="KW-0472">Membrane</keyword>
<dbReference type="AlphaFoldDB" id="A0A895YI35"/>
<dbReference type="Proteomes" id="UP000662857">
    <property type="component" value="Chromosome"/>
</dbReference>
<evidence type="ECO:0000313" key="7">
    <source>
        <dbReference type="EMBL" id="QSB15712.1"/>
    </source>
</evidence>
<dbReference type="KEGG" id="nhy:JQS43_05070"/>
<dbReference type="PROSITE" id="PS50106">
    <property type="entry name" value="PDZ"/>
    <property type="match status" value="1"/>
</dbReference>
<sequence length="402" mass="40882">MSDDRDWHWQRPTEPWGEPAGPAPATGDGPTLSAAYPDPWAAPSGEASSWPGPVRQDPGRSMTSIVLIGALMVISAVGGGIAGAALYSQALEGRGTAPESVRVVDGPQLDYSSLAGIASDVQPSVVSIQVGRFGGSGVIMSEDGVILTNAHVVEPSPDGQVQVRFSNGETGEATVVGADRRSDIAVVQVSDASGLTPARFGESDDVLVGDTVLALGSPLGYEGSVTQGIVSALDRTLRPEDPDAPTLSGLVQTDAAINRGNSGGALVNLAGEVVGINTAIAVEDRQGGFIGLGFAVPSNRATDVAERLLQGEEVRHAFLGVAVGPAEDGGAVIGDVTPGSPADAAGLEPGDVVIRIGDRAITDDGDLVSAVQAAEVDEPIELEYRRGGTTQTITVVLTEVDD</sequence>
<keyword evidence="3" id="KW-0378">Hydrolase</keyword>
<dbReference type="PRINTS" id="PR00834">
    <property type="entry name" value="PROTEASES2C"/>
</dbReference>
<dbReference type="EMBL" id="CP070499">
    <property type="protein sequence ID" value="QSB15712.1"/>
    <property type="molecule type" value="Genomic_DNA"/>
</dbReference>
<gene>
    <name evidence="7" type="ORF">JQS43_05070</name>
</gene>
<proteinExistence type="inferred from homology"/>
<dbReference type="Pfam" id="PF13180">
    <property type="entry name" value="PDZ_2"/>
    <property type="match status" value="1"/>
</dbReference>
<dbReference type="SMART" id="SM00228">
    <property type="entry name" value="PDZ"/>
    <property type="match status" value="1"/>
</dbReference>
<keyword evidence="2" id="KW-0645">Protease</keyword>
<dbReference type="InterPro" id="IPR036034">
    <property type="entry name" value="PDZ_sf"/>
</dbReference>
<dbReference type="Gene3D" id="2.40.10.120">
    <property type="match status" value="1"/>
</dbReference>
<dbReference type="GO" id="GO:0006508">
    <property type="term" value="P:proteolysis"/>
    <property type="evidence" value="ECO:0007669"/>
    <property type="project" value="UniProtKB-KW"/>
</dbReference>
<reference evidence="7" key="1">
    <citation type="submission" date="2021-02" db="EMBL/GenBank/DDBJ databases">
        <title>Natrosporangium hydrolyticum gen. nov., sp. nov, a haloalkaliphilic actinobacterium from a soda solonchak soil.</title>
        <authorList>
            <person name="Sorokin D.Y."/>
            <person name="Khijniak T.V."/>
            <person name="Zakharycheva A.P."/>
            <person name="Boueva O.V."/>
            <person name="Ariskina E.V."/>
            <person name="Hahnke R.L."/>
            <person name="Bunk B."/>
            <person name="Sproer C."/>
            <person name="Schumann P."/>
            <person name="Evtushenko L.I."/>
            <person name="Kublanov I.V."/>
        </authorList>
    </citation>
    <scope>NUCLEOTIDE SEQUENCE</scope>
    <source>
        <strain evidence="7">DSM 106523</strain>
    </source>
</reference>
<evidence type="ECO:0000256" key="3">
    <source>
        <dbReference type="ARBA" id="ARBA00022801"/>
    </source>
</evidence>
<accession>A0A895YI35</accession>
<feature type="region of interest" description="Disordered" evidence="4">
    <location>
        <begin position="1"/>
        <end position="57"/>
    </location>
</feature>
<dbReference type="PANTHER" id="PTHR22939:SF129">
    <property type="entry name" value="SERINE PROTEASE HTRA2, MITOCHONDRIAL"/>
    <property type="match status" value="1"/>
</dbReference>
<dbReference type="SUPFAM" id="SSF50156">
    <property type="entry name" value="PDZ domain-like"/>
    <property type="match status" value="1"/>
</dbReference>
<evidence type="ECO:0000256" key="5">
    <source>
        <dbReference type="SAM" id="Phobius"/>
    </source>
</evidence>
<evidence type="ECO:0000313" key="8">
    <source>
        <dbReference type="Proteomes" id="UP000662857"/>
    </source>
</evidence>
<dbReference type="RefSeq" id="WP_239677896.1">
    <property type="nucleotide sequence ID" value="NZ_CP070499.1"/>
</dbReference>
<evidence type="ECO:0000256" key="4">
    <source>
        <dbReference type="SAM" id="MobiDB-lite"/>
    </source>
</evidence>
<keyword evidence="8" id="KW-1185">Reference proteome</keyword>
<dbReference type="InterPro" id="IPR001940">
    <property type="entry name" value="Peptidase_S1C"/>
</dbReference>
<dbReference type="InterPro" id="IPR001478">
    <property type="entry name" value="PDZ"/>
</dbReference>
<evidence type="ECO:0000256" key="1">
    <source>
        <dbReference type="ARBA" id="ARBA00010541"/>
    </source>
</evidence>
<dbReference type="Pfam" id="PF13365">
    <property type="entry name" value="Trypsin_2"/>
    <property type="match status" value="1"/>
</dbReference>